<evidence type="ECO:0000256" key="6">
    <source>
        <dbReference type="ARBA" id="ARBA00022833"/>
    </source>
</evidence>
<evidence type="ECO:0000256" key="9">
    <source>
        <dbReference type="ARBA" id="ARBA00023163"/>
    </source>
</evidence>
<keyword evidence="9" id="KW-0804">Transcription</keyword>
<evidence type="ECO:0000256" key="11">
    <source>
        <dbReference type="PROSITE-ProRule" id="PRU00042"/>
    </source>
</evidence>
<dbReference type="PROSITE" id="PS00028">
    <property type="entry name" value="ZINC_FINGER_C2H2_1"/>
    <property type="match status" value="2"/>
</dbReference>
<dbReference type="OMA" id="CHETITD"/>
<evidence type="ECO:0000256" key="5">
    <source>
        <dbReference type="ARBA" id="ARBA00022771"/>
    </source>
</evidence>
<evidence type="ECO:0000256" key="2">
    <source>
        <dbReference type="ARBA" id="ARBA00006991"/>
    </source>
</evidence>
<dbReference type="InterPro" id="IPR036236">
    <property type="entry name" value="Znf_C2H2_sf"/>
</dbReference>
<evidence type="ECO:0000256" key="12">
    <source>
        <dbReference type="SAM" id="MobiDB-lite"/>
    </source>
</evidence>
<keyword evidence="7" id="KW-0805">Transcription regulation</keyword>
<dbReference type="GO" id="GO:0008270">
    <property type="term" value="F:zinc ion binding"/>
    <property type="evidence" value="ECO:0007669"/>
    <property type="project" value="UniProtKB-KW"/>
</dbReference>
<dbReference type="RefSeq" id="XP_022645169.1">
    <property type="nucleotide sequence ID" value="XM_022789434.1"/>
</dbReference>
<organism evidence="15 16">
    <name type="scientific">Varroa destructor</name>
    <name type="common">Honeybee mite</name>
    <dbReference type="NCBI Taxonomy" id="109461"/>
    <lineage>
        <taxon>Eukaryota</taxon>
        <taxon>Metazoa</taxon>
        <taxon>Ecdysozoa</taxon>
        <taxon>Arthropoda</taxon>
        <taxon>Chelicerata</taxon>
        <taxon>Arachnida</taxon>
        <taxon>Acari</taxon>
        <taxon>Parasitiformes</taxon>
        <taxon>Mesostigmata</taxon>
        <taxon>Gamasina</taxon>
        <taxon>Dermanyssoidea</taxon>
        <taxon>Varroidae</taxon>
        <taxon>Varroa</taxon>
    </lineage>
</organism>
<feature type="compositionally biased region" description="Acidic residues" evidence="12">
    <location>
        <begin position="515"/>
        <end position="544"/>
    </location>
</feature>
<dbReference type="PROSITE" id="PS50157">
    <property type="entry name" value="ZINC_FINGER_C2H2_2"/>
    <property type="match status" value="3"/>
</dbReference>
<dbReference type="InParanoid" id="A0A7M7J121"/>
<feature type="compositionally biased region" description="Polar residues" evidence="12">
    <location>
        <begin position="194"/>
        <end position="205"/>
    </location>
</feature>
<feature type="region of interest" description="Disordered" evidence="12">
    <location>
        <begin position="619"/>
        <end position="650"/>
    </location>
</feature>
<keyword evidence="6" id="KW-0862">Zinc</keyword>
<name>A0A7M7J121_VARDE</name>
<dbReference type="SMART" id="SM00355">
    <property type="entry name" value="ZnF_C2H2"/>
    <property type="match status" value="5"/>
</dbReference>
<reference evidence="15" key="1">
    <citation type="submission" date="2021-01" db="UniProtKB">
        <authorList>
            <consortium name="EnsemblMetazoa"/>
        </authorList>
    </citation>
    <scope>IDENTIFICATION</scope>
</reference>
<feature type="region of interest" description="Disordered" evidence="12">
    <location>
        <begin position="191"/>
        <end position="211"/>
    </location>
</feature>
<feature type="domain" description="BTB" evidence="13">
    <location>
        <begin position="30"/>
        <end position="97"/>
    </location>
</feature>
<evidence type="ECO:0000259" key="13">
    <source>
        <dbReference type="PROSITE" id="PS50097"/>
    </source>
</evidence>
<dbReference type="RefSeq" id="XP_022645170.1">
    <property type="nucleotide sequence ID" value="XM_022789435.1"/>
</dbReference>
<keyword evidence="10" id="KW-0539">Nucleus</keyword>
<proteinExistence type="inferred from homology"/>
<protein>
    <submittedName>
        <fullName evidence="15">Uncharacterized protein</fullName>
    </submittedName>
</protein>
<keyword evidence="8" id="KW-0238">DNA-binding</keyword>
<dbReference type="GO" id="GO:0003677">
    <property type="term" value="F:DNA binding"/>
    <property type="evidence" value="ECO:0007669"/>
    <property type="project" value="UniProtKB-KW"/>
</dbReference>
<dbReference type="Pfam" id="PF00651">
    <property type="entry name" value="BTB"/>
    <property type="match status" value="1"/>
</dbReference>
<keyword evidence="4" id="KW-0677">Repeat</keyword>
<dbReference type="InterPro" id="IPR000210">
    <property type="entry name" value="BTB/POZ_dom"/>
</dbReference>
<dbReference type="OrthoDB" id="6503085at2759"/>
<dbReference type="KEGG" id="vde:111243622"/>
<evidence type="ECO:0000313" key="15">
    <source>
        <dbReference type="EnsemblMetazoa" id="XP_022645170"/>
    </source>
</evidence>
<evidence type="ECO:0000256" key="4">
    <source>
        <dbReference type="ARBA" id="ARBA00022737"/>
    </source>
</evidence>
<evidence type="ECO:0000256" key="10">
    <source>
        <dbReference type="ARBA" id="ARBA00023242"/>
    </source>
</evidence>
<dbReference type="AlphaFoldDB" id="A0A7M7J121"/>
<dbReference type="GO" id="GO:0000981">
    <property type="term" value="F:DNA-binding transcription factor activity, RNA polymerase II-specific"/>
    <property type="evidence" value="ECO:0007669"/>
    <property type="project" value="TreeGrafter"/>
</dbReference>
<dbReference type="Gene3D" id="3.30.160.60">
    <property type="entry name" value="Classic Zinc Finger"/>
    <property type="match status" value="2"/>
</dbReference>
<evidence type="ECO:0000256" key="3">
    <source>
        <dbReference type="ARBA" id="ARBA00022723"/>
    </source>
</evidence>
<dbReference type="PANTHER" id="PTHR24394">
    <property type="entry name" value="ZINC FINGER PROTEIN"/>
    <property type="match status" value="1"/>
</dbReference>
<evidence type="ECO:0000259" key="14">
    <source>
        <dbReference type="PROSITE" id="PS50157"/>
    </source>
</evidence>
<dbReference type="GO" id="GO:0005634">
    <property type="term" value="C:nucleus"/>
    <property type="evidence" value="ECO:0007669"/>
    <property type="project" value="UniProtKB-SubCell"/>
</dbReference>
<dbReference type="SUPFAM" id="SSF57667">
    <property type="entry name" value="beta-beta-alpha zinc fingers"/>
    <property type="match status" value="1"/>
</dbReference>
<dbReference type="PROSITE" id="PS50097">
    <property type="entry name" value="BTB"/>
    <property type="match status" value="1"/>
</dbReference>
<feature type="compositionally biased region" description="Low complexity" evidence="12">
    <location>
        <begin position="638"/>
        <end position="650"/>
    </location>
</feature>
<dbReference type="SMART" id="SM00225">
    <property type="entry name" value="BTB"/>
    <property type="match status" value="1"/>
</dbReference>
<feature type="compositionally biased region" description="Polar residues" evidence="12">
    <location>
        <begin position="619"/>
        <end position="630"/>
    </location>
</feature>
<dbReference type="InterPro" id="IPR011333">
    <property type="entry name" value="SKP1/BTB/POZ_sf"/>
</dbReference>
<dbReference type="PANTHER" id="PTHR24394:SF44">
    <property type="entry name" value="ZINC FINGER PROTEIN 271-LIKE"/>
    <property type="match status" value="1"/>
</dbReference>
<keyword evidence="3" id="KW-0479">Metal-binding</keyword>
<feature type="domain" description="C2H2-type" evidence="14">
    <location>
        <begin position="245"/>
        <end position="269"/>
    </location>
</feature>
<evidence type="ECO:0000256" key="7">
    <source>
        <dbReference type="ARBA" id="ARBA00023015"/>
    </source>
</evidence>
<dbReference type="Proteomes" id="UP000594260">
    <property type="component" value="Unplaced"/>
</dbReference>
<dbReference type="InterPro" id="IPR013087">
    <property type="entry name" value="Znf_C2H2_type"/>
</dbReference>
<keyword evidence="16" id="KW-1185">Reference proteome</keyword>
<dbReference type="EnsemblMetazoa" id="XM_022789435">
    <property type="protein sequence ID" value="XP_022645170"/>
    <property type="gene ID" value="LOC111243622"/>
</dbReference>
<evidence type="ECO:0000256" key="8">
    <source>
        <dbReference type="ARBA" id="ARBA00023125"/>
    </source>
</evidence>
<keyword evidence="5 11" id="KW-0863">Zinc-finger</keyword>
<sequence>MSEMLVVRWPEHSVELRRTFTGMRDLGELLDVTLVTPDGEVEAHRLVLAASSELLRALLRKTATTYGPCSLVFRDLNIGQLELVLDFIYRGELAVDRTQFELLARACDYLQIKASLITEEGIAVVDQRVFEEEESEVVPYDAVPANQGGHVVGNKRRMSQGAAAEIQNMEHVESHALDVNDEFQVIELVEESRPSSSGATTGYSTRRNRQEYAKRAKLTTVGDKKIFSLDEQAPTRGADEKPVKRICRECSLVFNYLSDYKEHRRQVHSLQCNHCNFRATKSSAVRDHFEKVHQNVRRFSCTECEFQCKDRATLYNHIRRHTNEKPYGCAYCDYKAAQSASMKQHVALHENIESRPHRCDECTRYPISFASRSALTKHKKAHHSGEKGQKQQPLVMSLEIFKDAAGDSDDVVSKVDAGPTGVAVHAENQQEESAGCPLVNRASAQGTRAGLIGISPSVDRRMRVSAGNLEQLAIDEEGHHPEEEMESEEVVHQGARVDAASSSSRTIVPVAADHDDNDEEAIDDEEEDGVDEEDVDDVDAEEEEPARRTTPTSSAGVKRGRASPIATQVRATARPNVQGHVVAATTVTTSTIAGPRQVPDNSPVHYHAPSNVAIRHGSTVTVNDTGNSGTHQHHHPSDQPQQQQQQHIQHPQLHLSVAPDVHTGQTGATHNVLGQAIVSSSSVIHHPSTVVGPEAVVVPGGSLNTGLSVPTNVASVTMVTASNHNNTADRANRSQDDLGAHASLPTAVNVHDRVVMTSEATIPVHMVGEIVAGASTTTGSVGGQMGPMGLVGQPMDYHTSSSGATDETSPIIVGGAQIDAATKDRPSGTHIVGVPGSDAMQLHAMM</sequence>
<comment type="similarity">
    <text evidence="2">Belongs to the krueppel C2H2-type zinc-finger protein family.</text>
</comment>
<dbReference type="EnsemblMetazoa" id="XM_022789434">
    <property type="protein sequence ID" value="XP_022645169"/>
    <property type="gene ID" value="LOC111243622"/>
</dbReference>
<comment type="subcellular location">
    <subcellularLocation>
        <location evidence="1">Nucleus</location>
    </subcellularLocation>
</comment>
<dbReference type="CDD" id="cd18186">
    <property type="entry name" value="BTB_POZ_ZBTB_KLHL-like"/>
    <property type="match status" value="1"/>
</dbReference>
<feature type="domain" description="C2H2-type" evidence="14">
    <location>
        <begin position="299"/>
        <end position="326"/>
    </location>
</feature>
<dbReference type="Gene3D" id="3.30.710.10">
    <property type="entry name" value="Potassium Channel Kv1.1, Chain A"/>
    <property type="match status" value="1"/>
</dbReference>
<dbReference type="GeneID" id="111243622"/>
<feature type="region of interest" description="Disordered" evidence="12">
    <location>
        <begin position="479"/>
        <end position="577"/>
    </location>
</feature>
<evidence type="ECO:0000313" key="16">
    <source>
        <dbReference type="Proteomes" id="UP000594260"/>
    </source>
</evidence>
<dbReference type="FunFam" id="3.30.160.60:FF:000075">
    <property type="entry name" value="Putative zinc finger protein 536"/>
    <property type="match status" value="1"/>
</dbReference>
<evidence type="ECO:0000256" key="1">
    <source>
        <dbReference type="ARBA" id="ARBA00004123"/>
    </source>
</evidence>
<feature type="domain" description="C2H2-type" evidence="14">
    <location>
        <begin position="360"/>
        <end position="388"/>
    </location>
</feature>
<dbReference type="SUPFAM" id="SSF54695">
    <property type="entry name" value="POZ domain"/>
    <property type="match status" value="1"/>
</dbReference>
<accession>A0A7M7J121</accession>